<accession>A0A2P2PWG1</accession>
<evidence type="ECO:0000313" key="1">
    <source>
        <dbReference type="EMBL" id="MBX59035.1"/>
    </source>
</evidence>
<organism evidence="1">
    <name type="scientific">Rhizophora mucronata</name>
    <name type="common">Asiatic mangrove</name>
    <dbReference type="NCBI Taxonomy" id="61149"/>
    <lineage>
        <taxon>Eukaryota</taxon>
        <taxon>Viridiplantae</taxon>
        <taxon>Streptophyta</taxon>
        <taxon>Embryophyta</taxon>
        <taxon>Tracheophyta</taxon>
        <taxon>Spermatophyta</taxon>
        <taxon>Magnoliopsida</taxon>
        <taxon>eudicotyledons</taxon>
        <taxon>Gunneridae</taxon>
        <taxon>Pentapetalae</taxon>
        <taxon>rosids</taxon>
        <taxon>fabids</taxon>
        <taxon>Malpighiales</taxon>
        <taxon>Rhizophoraceae</taxon>
        <taxon>Rhizophora</taxon>
    </lineage>
</organism>
<dbReference type="AlphaFoldDB" id="A0A2P2PWG1"/>
<protein>
    <submittedName>
        <fullName evidence="1">Uncharacterized protein</fullName>
    </submittedName>
</protein>
<dbReference type="EMBL" id="GGEC01078551">
    <property type="protein sequence ID" value="MBX59035.1"/>
    <property type="molecule type" value="Transcribed_RNA"/>
</dbReference>
<proteinExistence type="predicted"/>
<reference evidence="1" key="1">
    <citation type="submission" date="2018-02" db="EMBL/GenBank/DDBJ databases">
        <title>Rhizophora mucronata_Transcriptome.</title>
        <authorList>
            <person name="Meera S.P."/>
            <person name="Sreeshan A."/>
            <person name="Augustine A."/>
        </authorList>
    </citation>
    <scope>NUCLEOTIDE SEQUENCE</scope>
    <source>
        <tissue evidence="1">Leaf</tissue>
    </source>
</reference>
<name>A0A2P2PWG1_RHIMU</name>
<sequence>MSANRVKNRSRKRMMITSGLTTKRVTVDHMLRTSSTQIKKIKELRRTC</sequence>